<feature type="binding site" evidence="14">
    <location>
        <position position="78"/>
    </location>
    <ligand>
        <name>ATP</name>
        <dbReference type="ChEBI" id="CHEBI:30616"/>
    </ligand>
</feature>
<dbReference type="FunFam" id="3.30.200.20:FF:000093">
    <property type="entry name" value="Putative map kinase-interacting serine/threonine-protein kinase 1"/>
    <property type="match status" value="1"/>
</dbReference>
<keyword evidence="4 15" id="KW-0723">Serine/threonine-protein kinase</keyword>
<proteinExistence type="inferred from homology"/>
<name>A0AAW0UPX4_SCYPA</name>
<keyword evidence="6" id="KW-0479">Metal-binding</keyword>
<evidence type="ECO:0000256" key="5">
    <source>
        <dbReference type="ARBA" id="ARBA00022679"/>
    </source>
</evidence>
<evidence type="ECO:0000256" key="11">
    <source>
        <dbReference type="ARBA" id="ARBA00022845"/>
    </source>
</evidence>
<evidence type="ECO:0000256" key="10">
    <source>
        <dbReference type="ARBA" id="ARBA00022842"/>
    </source>
</evidence>
<comment type="caution">
    <text evidence="17">The sequence shown here is derived from an EMBL/GenBank/DDBJ whole genome shotgun (WGS) entry which is preliminary data.</text>
</comment>
<dbReference type="Gene3D" id="3.30.200.20">
    <property type="entry name" value="Phosphorylase Kinase, domain 1"/>
    <property type="match status" value="1"/>
</dbReference>
<comment type="catalytic activity">
    <reaction evidence="13">
        <text>L-seryl-[protein] + ATP = O-phospho-L-seryl-[protein] + ADP + H(+)</text>
        <dbReference type="Rhea" id="RHEA:17989"/>
        <dbReference type="Rhea" id="RHEA-COMP:9863"/>
        <dbReference type="Rhea" id="RHEA-COMP:11604"/>
        <dbReference type="ChEBI" id="CHEBI:15378"/>
        <dbReference type="ChEBI" id="CHEBI:29999"/>
        <dbReference type="ChEBI" id="CHEBI:30616"/>
        <dbReference type="ChEBI" id="CHEBI:83421"/>
        <dbReference type="ChEBI" id="CHEBI:456216"/>
        <dbReference type="EC" id="2.7.11.1"/>
    </reaction>
</comment>
<gene>
    <name evidence="17" type="ORF">O3P69_002786</name>
</gene>
<reference evidence="17 18" key="1">
    <citation type="submission" date="2023-03" db="EMBL/GenBank/DDBJ databases">
        <title>High-quality genome of Scylla paramamosain provides insights in environmental adaptation.</title>
        <authorList>
            <person name="Zhang L."/>
        </authorList>
    </citation>
    <scope>NUCLEOTIDE SEQUENCE [LARGE SCALE GENOMIC DNA]</scope>
    <source>
        <strain evidence="17">LZ_2023a</strain>
        <tissue evidence="17">Muscle</tissue>
    </source>
</reference>
<dbReference type="InterPro" id="IPR008271">
    <property type="entry name" value="Ser/Thr_kinase_AS"/>
</dbReference>
<protein>
    <recommendedName>
        <fullName evidence="3">non-specific serine/threonine protein kinase</fullName>
        <ecNumber evidence="3">2.7.11.1</ecNumber>
    </recommendedName>
</protein>
<dbReference type="EC" id="2.7.11.1" evidence="3"/>
<dbReference type="InterPro" id="IPR000719">
    <property type="entry name" value="Prot_kinase_dom"/>
</dbReference>
<evidence type="ECO:0000313" key="17">
    <source>
        <dbReference type="EMBL" id="KAK8401258.1"/>
    </source>
</evidence>
<dbReference type="GO" id="GO:0046872">
    <property type="term" value="F:metal ion binding"/>
    <property type="evidence" value="ECO:0007669"/>
    <property type="project" value="UniProtKB-KW"/>
</dbReference>
<evidence type="ECO:0000259" key="16">
    <source>
        <dbReference type="PROSITE" id="PS50011"/>
    </source>
</evidence>
<dbReference type="PROSITE" id="PS00108">
    <property type="entry name" value="PROTEIN_KINASE_ST"/>
    <property type="match status" value="1"/>
</dbReference>
<dbReference type="Proteomes" id="UP001487740">
    <property type="component" value="Unassembled WGS sequence"/>
</dbReference>
<evidence type="ECO:0000256" key="15">
    <source>
        <dbReference type="RuleBase" id="RU000304"/>
    </source>
</evidence>
<comment type="cofactor">
    <cofactor evidence="1">
        <name>Mg(2+)</name>
        <dbReference type="ChEBI" id="CHEBI:18420"/>
    </cofactor>
</comment>
<dbReference type="EMBL" id="JARAKH010000009">
    <property type="protein sequence ID" value="KAK8401258.1"/>
    <property type="molecule type" value="Genomic_DNA"/>
</dbReference>
<dbReference type="SMART" id="SM00220">
    <property type="entry name" value="S_TKc"/>
    <property type="match status" value="1"/>
</dbReference>
<evidence type="ECO:0000256" key="2">
    <source>
        <dbReference type="ARBA" id="ARBA00006692"/>
    </source>
</evidence>
<evidence type="ECO:0000256" key="12">
    <source>
        <dbReference type="ARBA" id="ARBA00047899"/>
    </source>
</evidence>
<dbReference type="PROSITE" id="PS00107">
    <property type="entry name" value="PROTEIN_KINASE_ATP"/>
    <property type="match status" value="1"/>
</dbReference>
<keyword evidence="7 14" id="KW-0547">Nucleotide-binding</keyword>
<dbReference type="GO" id="GO:0004674">
    <property type="term" value="F:protein serine/threonine kinase activity"/>
    <property type="evidence" value="ECO:0007669"/>
    <property type="project" value="UniProtKB-KW"/>
</dbReference>
<comment type="catalytic activity">
    <reaction evidence="12">
        <text>L-threonyl-[protein] + ATP = O-phospho-L-threonyl-[protein] + ADP + H(+)</text>
        <dbReference type="Rhea" id="RHEA:46608"/>
        <dbReference type="Rhea" id="RHEA-COMP:11060"/>
        <dbReference type="Rhea" id="RHEA-COMP:11605"/>
        <dbReference type="ChEBI" id="CHEBI:15378"/>
        <dbReference type="ChEBI" id="CHEBI:30013"/>
        <dbReference type="ChEBI" id="CHEBI:30616"/>
        <dbReference type="ChEBI" id="CHEBI:61977"/>
        <dbReference type="ChEBI" id="CHEBI:456216"/>
        <dbReference type="EC" id="2.7.11.1"/>
    </reaction>
</comment>
<accession>A0AAW0UPX4</accession>
<dbReference type="GO" id="GO:0005524">
    <property type="term" value="F:ATP binding"/>
    <property type="evidence" value="ECO:0007669"/>
    <property type="project" value="UniProtKB-UniRule"/>
</dbReference>
<dbReference type="PANTHER" id="PTHR24349">
    <property type="entry name" value="SERINE/THREONINE-PROTEIN KINASE"/>
    <property type="match status" value="1"/>
</dbReference>
<evidence type="ECO:0000256" key="9">
    <source>
        <dbReference type="ARBA" id="ARBA00022840"/>
    </source>
</evidence>
<evidence type="ECO:0000313" key="18">
    <source>
        <dbReference type="Proteomes" id="UP001487740"/>
    </source>
</evidence>
<evidence type="ECO:0000256" key="8">
    <source>
        <dbReference type="ARBA" id="ARBA00022777"/>
    </source>
</evidence>
<evidence type="ECO:0000256" key="7">
    <source>
        <dbReference type="ARBA" id="ARBA00022741"/>
    </source>
</evidence>
<dbReference type="Gene3D" id="1.10.510.10">
    <property type="entry name" value="Transferase(Phosphotransferase) domain 1"/>
    <property type="match status" value="1"/>
</dbReference>
<dbReference type="SUPFAM" id="SSF56112">
    <property type="entry name" value="Protein kinase-like (PK-like)"/>
    <property type="match status" value="1"/>
</dbReference>
<keyword evidence="18" id="KW-1185">Reference proteome</keyword>
<dbReference type="Pfam" id="PF00069">
    <property type="entry name" value="Pkinase"/>
    <property type="match status" value="1"/>
</dbReference>
<sequence>MVQGDVTSVLMDTTNLEQVREEAKERRKRRKKKRSGSTLVASVFSDLYKLTGEVLGQGAYASVQTCVNIYTDIEYAVKIIEKVPSHSRTRVFKEVEMFHHCQGHKNIIQLVEFFEEDDKFYLVFEKIYGGPLLSHIQRRTHFTEAEASMVIRDLASALAFLHSKGIAHRDLKPENILCVYPDQLCPVKICDFDLGSGIKFNSNLSSPLATPQLLTPVGSAEFMAPEVVEGFINDDAGPYDKRCDLWSLGVVTYILLCGYPPFCGNCGEDCGWERGEACPQCQDLLFTNIQDGSYEFPKPEWSLISEEAKDLIKKLLVKDASQRLSAEMVLAHPWIRNGGPTTCLETPNIIRKNHSAHQLSLFAESCMALNRVLLQHFSMNQDEECENMHGDEPPFGLSPPSESRLAQRRLRSLSLNTEHLLTATGLTMEKQMREEAKKKGWCLLGGGAAYRPGDDLQTPSPPRPQSSLAVMRCAPRDAAQLCVCCQPSEG</sequence>
<dbReference type="InterPro" id="IPR050205">
    <property type="entry name" value="CDPK_Ser/Thr_kinases"/>
</dbReference>
<comment type="similarity">
    <text evidence="2">Belongs to the protein kinase superfamily. CAMK Ser/Thr protein kinase family.</text>
</comment>
<dbReference type="GO" id="GO:0006417">
    <property type="term" value="P:regulation of translation"/>
    <property type="evidence" value="ECO:0007669"/>
    <property type="project" value="UniProtKB-KW"/>
</dbReference>
<evidence type="ECO:0000256" key="14">
    <source>
        <dbReference type="PROSITE-ProRule" id="PRU10141"/>
    </source>
</evidence>
<organism evidence="17 18">
    <name type="scientific">Scylla paramamosain</name>
    <name type="common">Mud crab</name>
    <dbReference type="NCBI Taxonomy" id="85552"/>
    <lineage>
        <taxon>Eukaryota</taxon>
        <taxon>Metazoa</taxon>
        <taxon>Ecdysozoa</taxon>
        <taxon>Arthropoda</taxon>
        <taxon>Crustacea</taxon>
        <taxon>Multicrustacea</taxon>
        <taxon>Malacostraca</taxon>
        <taxon>Eumalacostraca</taxon>
        <taxon>Eucarida</taxon>
        <taxon>Decapoda</taxon>
        <taxon>Pleocyemata</taxon>
        <taxon>Brachyura</taxon>
        <taxon>Eubrachyura</taxon>
        <taxon>Portunoidea</taxon>
        <taxon>Portunidae</taxon>
        <taxon>Portuninae</taxon>
        <taxon>Scylla</taxon>
    </lineage>
</organism>
<keyword evidence="8" id="KW-0418">Kinase</keyword>
<evidence type="ECO:0000256" key="1">
    <source>
        <dbReference type="ARBA" id="ARBA00001946"/>
    </source>
</evidence>
<dbReference type="InterPro" id="IPR017441">
    <property type="entry name" value="Protein_kinase_ATP_BS"/>
</dbReference>
<evidence type="ECO:0000256" key="6">
    <source>
        <dbReference type="ARBA" id="ARBA00022723"/>
    </source>
</evidence>
<dbReference type="AlphaFoldDB" id="A0AAW0UPX4"/>
<dbReference type="InterPro" id="IPR011009">
    <property type="entry name" value="Kinase-like_dom_sf"/>
</dbReference>
<dbReference type="PROSITE" id="PS50011">
    <property type="entry name" value="PROTEIN_KINASE_DOM"/>
    <property type="match status" value="1"/>
</dbReference>
<dbReference type="FunFam" id="1.10.510.10:FF:000119">
    <property type="entry name" value="Putative map kinase-interacting serine/threonine-protein kinase 1"/>
    <property type="match status" value="1"/>
</dbReference>
<keyword evidence="11" id="KW-0810">Translation regulation</keyword>
<evidence type="ECO:0000256" key="3">
    <source>
        <dbReference type="ARBA" id="ARBA00012513"/>
    </source>
</evidence>
<feature type="domain" description="Protein kinase" evidence="16">
    <location>
        <begin position="49"/>
        <end position="335"/>
    </location>
</feature>
<keyword evidence="5" id="KW-0808">Transferase</keyword>
<evidence type="ECO:0000256" key="13">
    <source>
        <dbReference type="ARBA" id="ARBA00048679"/>
    </source>
</evidence>
<keyword evidence="10" id="KW-0460">Magnesium</keyword>
<keyword evidence="9 14" id="KW-0067">ATP-binding</keyword>
<evidence type="ECO:0000256" key="4">
    <source>
        <dbReference type="ARBA" id="ARBA00022527"/>
    </source>
</evidence>